<dbReference type="HOGENOM" id="CLU_073546_2_2_9"/>
<evidence type="ECO:0000259" key="12">
    <source>
        <dbReference type="Pfam" id="PF02687"/>
    </source>
</evidence>
<dbReference type="BioCyc" id="RCHA213810:RUM_RS04710-MONOMER"/>
<dbReference type="PANTHER" id="PTHR47755:SF1">
    <property type="entry name" value="CELL DIVISION PROTEIN FTSX"/>
    <property type="match status" value="1"/>
</dbReference>
<comment type="subcellular location">
    <subcellularLocation>
        <location evidence="1">Cell membrane</location>
        <topology evidence="1">Multi-pass membrane protein</topology>
    </subcellularLocation>
</comment>
<dbReference type="GO" id="GO:0051301">
    <property type="term" value="P:cell division"/>
    <property type="evidence" value="ECO:0007669"/>
    <property type="project" value="UniProtKB-KW"/>
</dbReference>
<keyword evidence="9 10" id="KW-0131">Cell cycle</keyword>
<dbReference type="Gene3D" id="3.30.70.3040">
    <property type="match status" value="1"/>
</dbReference>
<evidence type="ECO:0000313" key="15">
    <source>
        <dbReference type="Proteomes" id="UP000007054"/>
    </source>
</evidence>
<keyword evidence="5 10" id="KW-0132">Cell division</keyword>
<sequence length="301" mass="33137">MKLSGVRYLIKQGVDNVWKNRVMAFASFCVLLVSLLLVGISCLFFLNLNSIIGGIEDKNEVIIYIKDNTSDQQIQEMGKKLEQMDNVSSVSFYSKEDAYADLKSDMMEYEVLFESLGDDNPLPDAYRIRVTDISRLSDTLSTLNSMQDVDRIRAPYDFVNVLTGLRRIVSVVALAVVVALVIVSMVIISNTTRASVFARRREISIMKYVGATNAFIRLPFFVEGMLTGLMAGAVATIITWFSYDSLVDLLKADTDILSIIGVGSIITYNDVALPVTLAYLGAGALVGAIGSVISTRKHLKV</sequence>
<dbReference type="Proteomes" id="UP000007054">
    <property type="component" value="Chromosome"/>
</dbReference>
<feature type="transmembrane region" description="Helical" evidence="11">
    <location>
        <begin position="21"/>
        <end position="46"/>
    </location>
</feature>
<keyword evidence="6 11" id="KW-0812">Transmembrane</keyword>
<dbReference type="InterPro" id="IPR004513">
    <property type="entry name" value="FtsX"/>
</dbReference>
<evidence type="ECO:0000256" key="1">
    <source>
        <dbReference type="ARBA" id="ARBA00004651"/>
    </source>
</evidence>
<dbReference type="GeneID" id="83155739"/>
<reference evidence="14" key="2">
    <citation type="submission" date="2010-03" db="EMBL/GenBank/DDBJ databases">
        <authorList>
            <person name="Pajon A."/>
        </authorList>
    </citation>
    <scope>NUCLEOTIDE SEQUENCE</scope>
    <source>
        <strain evidence="14">Type strain: 18P13</strain>
    </source>
</reference>
<dbReference type="EMBL" id="FP929052">
    <property type="protein sequence ID" value="CBL17148.1"/>
    <property type="molecule type" value="Genomic_DNA"/>
</dbReference>
<dbReference type="InterPro" id="IPR003838">
    <property type="entry name" value="ABC3_permease_C"/>
</dbReference>
<dbReference type="PATRIC" id="fig|213810.4.peg.882"/>
<evidence type="ECO:0000256" key="5">
    <source>
        <dbReference type="ARBA" id="ARBA00022618"/>
    </source>
</evidence>
<gene>
    <name evidence="14" type="ordered locus">RUM_09800</name>
</gene>
<comment type="similarity">
    <text evidence="2 10">Belongs to the ABC-4 integral membrane protein family. FtsX subfamily.</text>
</comment>
<evidence type="ECO:0000313" key="14">
    <source>
        <dbReference type="EMBL" id="CBL17148.1"/>
    </source>
</evidence>
<dbReference type="NCBIfam" id="NF038347">
    <property type="entry name" value="FtsX_Gpos"/>
    <property type="match status" value="1"/>
</dbReference>
<evidence type="ECO:0000256" key="6">
    <source>
        <dbReference type="ARBA" id="ARBA00022692"/>
    </source>
</evidence>
<protein>
    <recommendedName>
        <fullName evidence="3 10">Cell division protein FtsX</fullName>
    </recommendedName>
</protein>
<evidence type="ECO:0000256" key="9">
    <source>
        <dbReference type="ARBA" id="ARBA00023306"/>
    </source>
</evidence>
<name>D4LC03_RUMC1</name>
<dbReference type="KEGG" id="rch:RUM_09800"/>
<keyword evidence="4 10" id="KW-1003">Cell membrane</keyword>
<evidence type="ECO:0000256" key="7">
    <source>
        <dbReference type="ARBA" id="ARBA00022989"/>
    </source>
</evidence>
<feature type="domain" description="FtsX extracellular" evidence="13">
    <location>
        <begin position="60"/>
        <end position="152"/>
    </location>
</feature>
<dbReference type="AlphaFoldDB" id="D4LC03"/>
<dbReference type="GO" id="GO:0005886">
    <property type="term" value="C:plasma membrane"/>
    <property type="evidence" value="ECO:0007669"/>
    <property type="project" value="UniProtKB-SubCell"/>
</dbReference>
<dbReference type="InterPro" id="IPR058204">
    <property type="entry name" value="FtsX_firmicutes-type"/>
</dbReference>
<comment type="function">
    <text evidence="10">Part of the ABC transporter FtsEX involved in asymmetric cellular division facilitating the initiation of sporulation.</text>
</comment>
<evidence type="ECO:0000256" key="4">
    <source>
        <dbReference type="ARBA" id="ARBA00022475"/>
    </source>
</evidence>
<dbReference type="PIRSF" id="PIRSF003097">
    <property type="entry name" value="FtsX"/>
    <property type="match status" value="1"/>
</dbReference>
<evidence type="ECO:0000256" key="3">
    <source>
        <dbReference type="ARBA" id="ARBA00021907"/>
    </source>
</evidence>
<organism evidence="14 15">
    <name type="scientific">Ruminococcus champanellensis (strain DSM 18848 / JCM 17042 / KCTC 15320 / 18P13)</name>
    <dbReference type="NCBI Taxonomy" id="213810"/>
    <lineage>
        <taxon>Bacteria</taxon>
        <taxon>Bacillati</taxon>
        <taxon>Bacillota</taxon>
        <taxon>Clostridia</taxon>
        <taxon>Eubacteriales</taxon>
        <taxon>Oscillospiraceae</taxon>
        <taxon>Ruminococcus</taxon>
    </lineage>
</organism>
<accession>D4LC03</accession>
<keyword evidence="8 10" id="KW-0472">Membrane</keyword>
<evidence type="ECO:0000256" key="2">
    <source>
        <dbReference type="ARBA" id="ARBA00007379"/>
    </source>
</evidence>
<feature type="transmembrane region" description="Helical" evidence="11">
    <location>
        <begin position="168"/>
        <end position="188"/>
    </location>
</feature>
<keyword evidence="15" id="KW-1185">Reference proteome</keyword>
<dbReference type="InterPro" id="IPR040690">
    <property type="entry name" value="FtsX_ECD"/>
</dbReference>
<keyword evidence="7 11" id="KW-1133">Transmembrane helix</keyword>
<evidence type="ECO:0000256" key="11">
    <source>
        <dbReference type="SAM" id="Phobius"/>
    </source>
</evidence>
<dbReference type="Pfam" id="PF18075">
    <property type="entry name" value="FtsX_ECD"/>
    <property type="match status" value="1"/>
</dbReference>
<feature type="transmembrane region" description="Helical" evidence="11">
    <location>
        <begin position="208"/>
        <end position="241"/>
    </location>
</feature>
<dbReference type="PANTHER" id="PTHR47755">
    <property type="entry name" value="CELL DIVISION PROTEIN FTSX"/>
    <property type="match status" value="1"/>
</dbReference>
<feature type="transmembrane region" description="Helical" evidence="11">
    <location>
        <begin position="271"/>
        <end position="293"/>
    </location>
</feature>
<feature type="domain" description="ABC3 transporter permease C-terminal" evidence="12">
    <location>
        <begin position="176"/>
        <end position="299"/>
    </location>
</feature>
<evidence type="ECO:0000256" key="8">
    <source>
        <dbReference type="ARBA" id="ARBA00023136"/>
    </source>
</evidence>
<dbReference type="STRING" id="213810.RUM_09800"/>
<dbReference type="OrthoDB" id="9812531at2"/>
<proteinExistence type="inferred from homology"/>
<dbReference type="Pfam" id="PF02687">
    <property type="entry name" value="FtsX"/>
    <property type="match status" value="1"/>
</dbReference>
<evidence type="ECO:0000256" key="10">
    <source>
        <dbReference type="PIRNR" id="PIRNR003097"/>
    </source>
</evidence>
<dbReference type="RefSeq" id="WP_015558055.1">
    <property type="nucleotide sequence ID" value="NC_021039.1"/>
</dbReference>
<evidence type="ECO:0000259" key="13">
    <source>
        <dbReference type="Pfam" id="PF18075"/>
    </source>
</evidence>
<reference evidence="14" key="1">
    <citation type="submission" date="2010-03" db="EMBL/GenBank/DDBJ databases">
        <title>The genome sequence of Ruminococcus sp. 18P13.</title>
        <authorList>
            <consortium name="metaHIT consortium -- http://www.metahit.eu/"/>
            <person name="Pajon A."/>
            <person name="Turner K."/>
            <person name="Parkhill J."/>
            <person name="Bernalier A."/>
        </authorList>
    </citation>
    <scope>NUCLEOTIDE SEQUENCE [LARGE SCALE GENOMIC DNA]</scope>
    <source>
        <strain evidence="14">Type strain: 18P13</strain>
    </source>
</reference>